<dbReference type="AlphaFoldDB" id="A0A0M0JPC5"/>
<reference evidence="3" key="1">
    <citation type="journal article" date="2015" name="PLoS Genet.">
        <title>Genome Sequence and Transcriptome Analyses of Chrysochromulina tobin: Metabolic Tools for Enhanced Algal Fitness in the Prominent Order Prymnesiales (Haptophyceae).</title>
        <authorList>
            <person name="Hovde B.T."/>
            <person name="Deodato C.R."/>
            <person name="Hunsperger H.M."/>
            <person name="Ryken S.A."/>
            <person name="Yost W."/>
            <person name="Jha R.K."/>
            <person name="Patterson J."/>
            <person name="Monnat R.J. Jr."/>
            <person name="Barlow S.B."/>
            <person name="Starkenburg S.R."/>
            <person name="Cattolico R.A."/>
        </authorList>
    </citation>
    <scope>NUCLEOTIDE SEQUENCE</scope>
    <source>
        <strain evidence="3">CCMP291</strain>
    </source>
</reference>
<proteinExistence type="predicted"/>
<keyword evidence="3" id="KW-1185">Reference proteome</keyword>
<name>A0A0M0JPC5_9EUKA</name>
<evidence type="ECO:0000256" key="1">
    <source>
        <dbReference type="SAM" id="MobiDB-lite"/>
    </source>
</evidence>
<feature type="region of interest" description="Disordered" evidence="1">
    <location>
        <begin position="57"/>
        <end position="88"/>
    </location>
</feature>
<sequence length="88" mass="9398">MRHALKGLMIAVRADVRMGRESKHTAMIKKAGLKKGGPRWMQPGGLAAEWEALESGKKAGAARGSKAKDQSKSRAEEVAIKSGARASR</sequence>
<organism evidence="2 3">
    <name type="scientific">Chrysochromulina tobinii</name>
    <dbReference type="NCBI Taxonomy" id="1460289"/>
    <lineage>
        <taxon>Eukaryota</taxon>
        <taxon>Haptista</taxon>
        <taxon>Haptophyta</taxon>
        <taxon>Prymnesiophyceae</taxon>
        <taxon>Prymnesiales</taxon>
        <taxon>Chrysochromulinaceae</taxon>
        <taxon>Chrysochromulina</taxon>
    </lineage>
</organism>
<accession>A0A0M0JPC5</accession>
<evidence type="ECO:0000313" key="3">
    <source>
        <dbReference type="Proteomes" id="UP000037460"/>
    </source>
</evidence>
<protein>
    <submittedName>
        <fullName evidence="2">Uncharacterized protein</fullName>
    </submittedName>
</protein>
<comment type="caution">
    <text evidence="2">The sequence shown here is derived from an EMBL/GenBank/DDBJ whole genome shotgun (WGS) entry which is preliminary data.</text>
</comment>
<evidence type="ECO:0000313" key="2">
    <source>
        <dbReference type="EMBL" id="KOO28157.1"/>
    </source>
</evidence>
<dbReference type="EMBL" id="JWZX01002611">
    <property type="protein sequence ID" value="KOO28157.1"/>
    <property type="molecule type" value="Genomic_DNA"/>
</dbReference>
<gene>
    <name evidence="2" type="ORF">Ctob_013988</name>
</gene>
<dbReference type="Proteomes" id="UP000037460">
    <property type="component" value="Unassembled WGS sequence"/>
</dbReference>
<feature type="compositionally biased region" description="Basic and acidic residues" evidence="1">
    <location>
        <begin position="66"/>
        <end position="79"/>
    </location>
</feature>